<dbReference type="AlphaFoldDB" id="A0A914ZWH6"/>
<keyword evidence="1" id="KW-1185">Reference proteome</keyword>
<dbReference type="WBParaSite" id="PgB33_g006_t01">
    <property type="protein sequence ID" value="PgB33_g006_t01"/>
    <property type="gene ID" value="PgB33_g006"/>
</dbReference>
<name>A0A914ZWH6_PARUN</name>
<dbReference type="Proteomes" id="UP000887569">
    <property type="component" value="Unplaced"/>
</dbReference>
<evidence type="ECO:0000313" key="2">
    <source>
        <dbReference type="WBParaSite" id="PgB33_g006_t01"/>
    </source>
</evidence>
<protein>
    <submittedName>
        <fullName evidence="2">Uncharacterized protein</fullName>
    </submittedName>
</protein>
<organism evidence="1 2">
    <name type="scientific">Parascaris univalens</name>
    <name type="common">Nematode worm</name>
    <dbReference type="NCBI Taxonomy" id="6257"/>
    <lineage>
        <taxon>Eukaryota</taxon>
        <taxon>Metazoa</taxon>
        <taxon>Ecdysozoa</taxon>
        <taxon>Nematoda</taxon>
        <taxon>Chromadorea</taxon>
        <taxon>Rhabditida</taxon>
        <taxon>Spirurina</taxon>
        <taxon>Ascaridomorpha</taxon>
        <taxon>Ascaridoidea</taxon>
        <taxon>Ascarididae</taxon>
        <taxon>Parascaris</taxon>
    </lineage>
</organism>
<proteinExistence type="predicted"/>
<accession>A0A914ZWH6</accession>
<evidence type="ECO:0000313" key="1">
    <source>
        <dbReference type="Proteomes" id="UP000887569"/>
    </source>
</evidence>
<sequence length="53" mass="5739">MHLFQYTGNIDRAELLPTLALLPSYTAAFEPWPPSSLPPLVPPTSSSQLDAVS</sequence>
<reference evidence="2" key="1">
    <citation type="submission" date="2022-11" db="UniProtKB">
        <authorList>
            <consortium name="WormBaseParasite"/>
        </authorList>
    </citation>
    <scope>IDENTIFICATION</scope>
</reference>